<reference evidence="1" key="1">
    <citation type="journal article" date="2023" name="Int. J. Syst. Evol. Microbiol.">
        <title>Methylocystis iwaonis sp. nov., a type II methane-oxidizing bacterium from surface soil of a rice paddy field in Japan, and emended description of the genus Methylocystis (ex Whittenbury et al. 1970) Bowman et al. 1993.</title>
        <authorList>
            <person name="Kaise H."/>
            <person name="Sawadogo J.B."/>
            <person name="Alam M.S."/>
            <person name="Ueno C."/>
            <person name="Dianou D."/>
            <person name="Shinjo R."/>
            <person name="Asakawa S."/>
        </authorList>
    </citation>
    <scope>NUCLEOTIDE SEQUENCE</scope>
    <source>
        <strain evidence="1">LMG27198</strain>
    </source>
</reference>
<accession>A0A9W6GTX9</accession>
<evidence type="ECO:0000313" key="1">
    <source>
        <dbReference type="EMBL" id="GLI92984.1"/>
    </source>
</evidence>
<dbReference type="AlphaFoldDB" id="A0A9W6GTX9"/>
<name>A0A9W6GTX9_9HYPH</name>
<keyword evidence="2" id="KW-1185">Reference proteome</keyword>
<protein>
    <submittedName>
        <fullName evidence="1">Uncharacterized protein</fullName>
    </submittedName>
</protein>
<comment type="caution">
    <text evidence="1">The sequence shown here is derived from an EMBL/GenBank/DDBJ whole genome shotgun (WGS) entry which is preliminary data.</text>
</comment>
<gene>
    <name evidence="1" type="ORF">LMG27198_19760</name>
</gene>
<sequence length="70" mass="8028">MTDYFDLPDDERKRRVDHSRRRILELCAEKALAGNEGCMGLMEKFAPHAAGNGDQDIIDAYRAGMRRKMN</sequence>
<evidence type="ECO:0000313" key="2">
    <source>
        <dbReference type="Proteomes" id="UP001144323"/>
    </source>
</evidence>
<dbReference type="Proteomes" id="UP001144323">
    <property type="component" value="Unassembled WGS sequence"/>
</dbReference>
<dbReference type="RefSeq" id="WP_281802529.1">
    <property type="nucleotide sequence ID" value="NZ_BSEC01000001.1"/>
</dbReference>
<dbReference type="EMBL" id="BSEC01000001">
    <property type="protein sequence ID" value="GLI92984.1"/>
    <property type="molecule type" value="Genomic_DNA"/>
</dbReference>
<organism evidence="1 2">
    <name type="scientific">Methylocystis echinoides</name>
    <dbReference type="NCBI Taxonomy" id="29468"/>
    <lineage>
        <taxon>Bacteria</taxon>
        <taxon>Pseudomonadati</taxon>
        <taxon>Pseudomonadota</taxon>
        <taxon>Alphaproteobacteria</taxon>
        <taxon>Hyphomicrobiales</taxon>
        <taxon>Methylocystaceae</taxon>
        <taxon>Methylocystis</taxon>
    </lineage>
</organism>
<proteinExistence type="predicted"/>